<dbReference type="SMART" id="SM00530">
    <property type="entry name" value="HTH_XRE"/>
    <property type="match status" value="1"/>
</dbReference>
<dbReference type="InterPro" id="IPR001387">
    <property type="entry name" value="Cro/C1-type_HTH"/>
</dbReference>
<dbReference type="EMBL" id="JAENIL010000010">
    <property type="protein sequence ID" value="MBK1876555.1"/>
    <property type="molecule type" value="Genomic_DNA"/>
</dbReference>
<dbReference type="InterPro" id="IPR014710">
    <property type="entry name" value="RmlC-like_jellyroll"/>
</dbReference>
<dbReference type="CDD" id="cd00093">
    <property type="entry name" value="HTH_XRE"/>
    <property type="match status" value="1"/>
</dbReference>
<dbReference type="PANTHER" id="PTHR46797:SF1">
    <property type="entry name" value="METHYLPHOSPHONATE SYNTHASE"/>
    <property type="match status" value="1"/>
</dbReference>
<dbReference type="RefSeq" id="WP_200354771.1">
    <property type="nucleotide sequence ID" value="NZ_JAENIL010000010.1"/>
</dbReference>
<dbReference type="Gene3D" id="2.60.120.10">
    <property type="entry name" value="Jelly Rolls"/>
    <property type="match status" value="1"/>
</dbReference>
<dbReference type="SUPFAM" id="SSF51182">
    <property type="entry name" value="RmlC-like cupins"/>
    <property type="match status" value="1"/>
</dbReference>
<dbReference type="InterPro" id="IPR011051">
    <property type="entry name" value="RmlC_Cupin_sf"/>
</dbReference>
<dbReference type="GO" id="GO:0005829">
    <property type="term" value="C:cytosol"/>
    <property type="evidence" value="ECO:0007669"/>
    <property type="project" value="TreeGrafter"/>
</dbReference>
<dbReference type="AlphaFoldDB" id="A0A934RW47"/>
<name>A0A934RW47_9BACT</name>
<dbReference type="InterPro" id="IPR013096">
    <property type="entry name" value="Cupin_2"/>
</dbReference>
<accession>A0A934RW47</accession>
<feature type="domain" description="HTH cro/C1-type" evidence="2">
    <location>
        <begin position="20"/>
        <end position="74"/>
    </location>
</feature>
<evidence type="ECO:0000313" key="3">
    <source>
        <dbReference type="EMBL" id="MBK1876555.1"/>
    </source>
</evidence>
<sequence length="185" mass="20476">MAKDPETASEAVPAFDFSILREIRKRADLTLSALSERSGVSVAVISKLERNQTQAEVGTLHKIGKVFGMRATDILSLAEAPISNKKSSVKYQSGEFALEAIRYGNADCIFATADAGAQVSKPEIHHDDHEICWVLKGKVRLDLPKESHDLEAGQSIQFDAIQEHTYEAIEKCEVVIVHIRKGKRY</sequence>
<organism evidence="3 4">
    <name type="scientific">Pelagicoccus mobilis</name>
    <dbReference type="NCBI Taxonomy" id="415221"/>
    <lineage>
        <taxon>Bacteria</taxon>
        <taxon>Pseudomonadati</taxon>
        <taxon>Verrucomicrobiota</taxon>
        <taxon>Opitutia</taxon>
        <taxon>Puniceicoccales</taxon>
        <taxon>Pelagicoccaceae</taxon>
        <taxon>Pelagicoccus</taxon>
    </lineage>
</organism>
<dbReference type="PANTHER" id="PTHR46797">
    <property type="entry name" value="HTH-TYPE TRANSCRIPTIONAL REGULATOR"/>
    <property type="match status" value="1"/>
</dbReference>
<dbReference type="SUPFAM" id="SSF47413">
    <property type="entry name" value="lambda repressor-like DNA-binding domains"/>
    <property type="match status" value="1"/>
</dbReference>
<dbReference type="CDD" id="cd02209">
    <property type="entry name" value="cupin_XRE_C"/>
    <property type="match status" value="1"/>
</dbReference>
<keyword evidence="1" id="KW-0238">DNA-binding</keyword>
<comment type="caution">
    <text evidence="3">The sequence shown here is derived from an EMBL/GenBank/DDBJ whole genome shotgun (WGS) entry which is preliminary data.</text>
</comment>
<dbReference type="Pfam" id="PF01381">
    <property type="entry name" value="HTH_3"/>
    <property type="match status" value="1"/>
</dbReference>
<dbReference type="Gene3D" id="1.10.260.40">
    <property type="entry name" value="lambda repressor-like DNA-binding domains"/>
    <property type="match status" value="1"/>
</dbReference>
<dbReference type="InterPro" id="IPR010982">
    <property type="entry name" value="Lambda_DNA-bd_dom_sf"/>
</dbReference>
<reference evidence="3" key="1">
    <citation type="submission" date="2021-01" db="EMBL/GenBank/DDBJ databases">
        <title>Modified the classification status of verrucomicrobia.</title>
        <authorList>
            <person name="Feng X."/>
        </authorList>
    </citation>
    <scope>NUCLEOTIDE SEQUENCE</scope>
    <source>
        <strain evidence="3">KCTC 13126</strain>
    </source>
</reference>
<proteinExistence type="predicted"/>
<keyword evidence="4" id="KW-1185">Reference proteome</keyword>
<dbReference type="Pfam" id="PF07883">
    <property type="entry name" value="Cupin_2"/>
    <property type="match status" value="1"/>
</dbReference>
<evidence type="ECO:0000313" key="4">
    <source>
        <dbReference type="Proteomes" id="UP000617628"/>
    </source>
</evidence>
<gene>
    <name evidence="3" type="ORF">JIN87_06730</name>
</gene>
<evidence type="ECO:0000259" key="2">
    <source>
        <dbReference type="PROSITE" id="PS50943"/>
    </source>
</evidence>
<dbReference type="GO" id="GO:0003677">
    <property type="term" value="F:DNA binding"/>
    <property type="evidence" value="ECO:0007669"/>
    <property type="project" value="UniProtKB-KW"/>
</dbReference>
<dbReference type="GO" id="GO:0003700">
    <property type="term" value="F:DNA-binding transcription factor activity"/>
    <property type="evidence" value="ECO:0007669"/>
    <property type="project" value="TreeGrafter"/>
</dbReference>
<protein>
    <submittedName>
        <fullName evidence="3">Helix-turn-helix domain-containing protein</fullName>
    </submittedName>
</protein>
<dbReference type="PROSITE" id="PS50943">
    <property type="entry name" value="HTH_CROC1"/>
    <property type="match status" value="1"/>
</dbReference>
<dbReference type="InterPro" id="IPR050807">
    <property type="entry name" value="TransReg_Diox_bact_type"/>
</dbReference>
<evidence type="ECO:0000256" key="1">
    <source>
        <dbReference type="ARBA" id="ARBA00023125"/>
    </source>
</evidence>
<dbReference type="Proteomes" id="UP000617628">
    <property type="component" value="Unassembled WGS sequence"/>
</dbReference>